<dbReference type="STRING" id="8078.ENSFHEP00000019213"/>
<dbReference type="GO" id="GO:0006955">
    <property type="term" value="P:immune response"/>
    <property type="evidence" value="ECO:0007669"/>
    <property type="project" value="TreeGrafter"/>
</dbReference>
<reference evidence="4" key="1">
    <citation type="submission" date="2025-08" db="UniProtKB">
        <authorList>
            <consortium name="Ensembl"/>
        </authorList>
    </citation>
    <scope>IDENTIFICATION</scope>
</reference>
<evidence type="ECO:0000313" key="5">
    <source>
        <dbReference type="Proteomes" id="UP000265000"/>
    </source>
</evidence>
<organism evidence="4 5">
    <name type="scientific">Fundulus heteroclitus</name>
    <name type="common">Killifish</name>
    <name type="synonym">Mummichog</name>
    <dbReference type="NCBI Taxonomy" id="8078"/>
    <lineage>
        <taxon>Eukaryota</taxon>
        <taxon>Metazoa</taxon>
        <taxon>Chordata</taxon>
        <taxon>Craniata</taxon>
        <taxon>Vertebrata</taxon>
        <taxon>Euteleostomi</taxon>
        <taxon>Actinopterygii</taxon>
        <taxon>Neopterygii</taxon>
        <taxon>Teleostei</taxon>
        <taxon>Neoteleostei</taxon>
        <taxon>Acanthomorphata</taxon>
        <taxon>Ovalentaria</taxon>
        <taxon>Atherinomorphae</taxon>
        <taxon>Cyprinodontiformes</taxon>
        <taxon>Fundulidae</taxon>
        <taxon>Fundulus</taxon>
    </lineage>
</organism>
<dbReference type="InterPro" id="IPR001039">
    <property type="entry name" value="MHC_I_a_a1/a2"/>
</dbReference>
<reference evidence="4" key="2">
    <citation type="submission" date="2025-09" db="UniProtKB">
        <authorList>
            <consortium name="Ensembl"/>
        </authorList>
    </citation>
    <scope>IDENTIFICATION</scope>
</reference>
<proteinExistence type="inferred from homology"/>
<dbReference type="GO" id="GO:0005615">
    <property type="term" value="C:extracellular space"/>
    <property type="evidence" value="ECO:0007669"/>
    <property type="project" value="TreeGrafter"/>
</dbReference>
<keyword evidence="5" id="KW-1185">Reference proteome</keyword>
<dbReference type="Proteomes" id="UP000265000">
    <property type="component" value="Unplaced"/>
</dbReference>
<evidence type="ECO:0000256" key="2">
    <source>
        <dbReference type="RuleBase" id="RU004439"/>
    </source>
</evidence>
<dbReference type="GeneTree" id="ENSGT01120000271828"/>
<dbReference type="Pfam" id="PF00129">
    <property type="entry name" value="MHC_I"/>
    <property type="match status" value="1"/>
</dbReference>
<dbReference type="Gene3D" id="3.30.500.10">
    <property type="entry name" value="MHC class I-like antigen recognition-like"/>
    <property type="match status" value="1"/>
</dbReference>
<comment type="similarity">
    <text evidence="2">Belongs to the MHC class I family.</text>
</comment>
<dbReference type="GO" id="GO:0009897">
    <property type="term" value="C:external side of plasma membrane"/>
    <property type="evidence" value="ECO:0007669"/>
    <property type="project" value="TreeGrafter"/>
</dbReference>
<evidence type="ECO:0000313" key="4">
    <source>
        <dbReference type="Ensembl" id="ENSFHEP00000019213.1"/>
    </source>
</evidence>
<dbReference type="AlphaFoldDB" id="A0A3Q2PYX4"/>
<protein>
    <recommendedName>
        <fullName evidence="3">MHC class I-like antigen recognition-like domain-containing protein</fullName>
    </recommendedName>
</protein>
<feature type="domain" description="MHC class I-like antigen recognition-like" evidence="3">
    <location>
        <begin position="24"/>
        <end position="112"/>
    </location>
</feature>
<dbReference type="PRINTS" id="PR01638">
    <property type="entry name" value="MHCCLASSI"/>
</dbReference>
<dbReference type="InterPro" id="IPR037055">
    <property type="entry name" value="MHC_I-like_Ag-recog_sf"/>
</dbReference>
<dbReference type="SUPFAM" id="SSF54452">
    <property type="entry name" value="MHC antigen-recognition domain"/>
    <property type="match status" value="1"/>
</dbReference>
<evidence type="ECO:0000256" key="1">
    <source>
        <dbReference type="ARBA" id="ARBA00023180"/>
    </source>
</evidence>
<dbReference type="InterPro" id="IPR050208">
    <property type="entry name" value="MHC_class-I_related"/>
</dbReference>
<evidence type="ECO:0000259" key="3">
    <source>
        <dbReference type="Pfam" id="PF00129"/>
    </source>
</evidence>
<sequence length="148" mass="17665">MMINTFDNFSSLASVGFSFSLIRVHVYQRMYGCEWNNETGEVSGYHQYGYDGEDWIIFDMKENRWIAAKQQAVITTNRWNNNRGYLEKYKNYFNQICPAWLKKYVDYGRSSLMSTGIKSHILIFFVLIDYFNLSLELNKKICLYLNFF</sequence>
<keyword evidence="1" id="KW-0325">Glycoprotein</keyword>
<name>A0A3Q2PYX4_FUNHE</name>
<dbReference type="InterPro" id="IPR011161">
    <property type="entry name" value="MHC_I-like_Ag-recog"/>
</dbReference>
<dbReference type="PANTHER" id="PTHR16675:SF237">
    <property type="entry name" value="MHC CLASS I ANTIGEN TRANSCRIPT VARIANT 1-RELATED"/>
    <property type="match status" value="1"/>
</dbReference>
<dbReference type="Ensembl" id="ENSFHET00000028443.1">
    <property type="protein sequence ID" value="ENSFHEP00000019213.1"/>
    <property type="gene ID" value="ENSFHEG00000021116.1"/>
</dbReference>
<dbReference type="PANTHER" id="PTHR16675">
    <property type="entry name" value="MHC CLASS I-RELATED"/>
    <property type="match status" value="1"/>
</dbReference>
<accession>A0A3Q2PYX4</accession>
<dbReference type="InterPro" id="IPR011162">
    <property type="entry name" value="MHC_I/II-like_Ag-recog"/>
</dbReference>